<organism evidence="2 3">
    <name type="scientific">Pristionchus mayeri</name>
    <dbReference type="NCBI Taxonomy" id="1317129"/>
    <lineage>
        <taxon>Eukaryota</taxon>
        <taxon>Metazoa</taxon>
        <taxon>Ecdysozoa</taxon>
        <taxon>Nematoda</taxon>
        <taxon>Chromadorea</taxon>
        <taxon>Rhabditida</taxon>
        <taxon>Rhabditina</taxon>
        <taxon>Diplogasteromorpha</taxon>
        <taxon>Diplogasteroidea</taxon>
        <taxon>Neodiplogasteridae</taxon>
        <taxon>Pristionchus</taxon>
    </lineage>
</organism>
<gene>
    <name evidence="2" type="ORF">PMAYCL1PPCAC_08982</name>
</gene>
<protein>
    <submittedName>
        <fullName evidence="2">Uncharacterized protein</fullName>
    </submittedName>
</protein>
<evidence type="ECO:0000313" key="3">
    <source>
        <dbReference type="Proteomes" id="UP001328107"/>
    </source>
</evidence>
<comment type="caution">
    <text evidence="2">The sequence shown here is derived from an EMBL/GenBank/DDBJ whole genome shotgun (WGS) entry which is preliminary data.</text>
</comment>
<keyword evidence="1" id="KW-0732">Signal</keyword>
<name>A0AAN4ZIP7_9BILA</name>
<dbReference type="EMBL" id="BTRK01000002">
    <property type="protein sequence ID" value="GMR38787.1"/>
    <property type="molecule type" value="Genomic_DNA"/>
</dbReference>
<feature type="chain" id="PRO_5042912374" evidence="1">
    <location>
        <begin position="18"/>
        <end position="183"/>
    </location>
</feature>
<dbReference type="AlphaFoldDB" id="A0AAN4ZIP7"/>
<dbReference type="Proteomes" id="UP001328107">
    <property type="component" value="Unassembled WGS sequence"/>
</dbReference>
<evidence type="ECO:0000256" key="1">
    <source>
        <dbReference type="SAM" id="SignalP"/>
    </source>
</evidence>
<sequence>MRLFLFLATALVAGLSADPPHNRLETVTEYSIPNGIPDGAIITFHFWHKGNDDVDDDVNINFYDLSKIPIDQVYDITAHLRIDRVYDYHPVESNTYIDGAWRTPESPEMPQDEKPPRDGWWRVDVYKIRIKYPNMNIPPMSVAQTYNFLNDDPKPNRVSFSNFPIGTHIEMTAVLRASGGMKY</sequence>
<proteinExistence type="predicted"/>
<reference evidence="3" key="1">
    <citation type="submission" date="2022-10" db="EMBL/GenBank/DDBJ databases">
        <title>Genome assembly of Pristionchus species.</title>
        <authorList>
            <person name="Yoshida K."/>
            <person name="Sommer R.J."/>
        </authorList>
    </citation>
    <scope>NUCLEOTIDE SEQUENCE [LARGE SCALE GENOMIC DNA]</scope>
    <source>
        <strain evidence="3">RS5460</strain>
    </source>
</reference>
<keyword evidence="3" id="KW-1185">Reference proteome</keyword>
<feature type="signal peptide" evidence="1">
    <location>
        <begin position="1"/>
        <end position="17"/>
    </location>
</feature>
<accession>A0AAN4ZIP7</accession>
<evidence type="ECO:0000313" key="2">
    <source>
        <dbReference type="EMBL" id="GMR38787.1"/>
    </source>
</evidence>
<feature type="non-terminal residue" evidence="2">
    <location>
        <position position="183"/>
    </location>
</feature>